<dbReference type="AlphaFoldDB" id="A0A813DGU2"/>
<accession>A0A813DGU2</accession>
<feature type="transmembrane region" description="Helical" evidence="1">
    <location>
        <begin position="146"/>
        <end position="169"/>
    </location>
</feature>
<dbReference type="EMBL" id="CAJNNV010002408">
    <property type="protein sequence ID" value="CAE8587129.1"/>
    <property type="molecule type" value="Genomic_DNA"/>
</dbReference>
<protein>
    <submittedName>
        <fullName evidence="2">Uncharacterized protein</fullName>
    </submittedName>
</protein>
<keyword evidence="1" id="KW-0812">Transmembrane</keyword>
<feature type="transmembrane region" description="Helical" evidence="1">
    <location>
        <begin position="122"/>
        <end position="140"/>
    </location>
</feature>
<name>A0A813DGU2_POLGL</name>
<keyword evidence="1" id="KW-0472">Membrane</keyword>
<gene>
    <name evidence="2" type="ORF">PGLA1383_LOCUS5971</name>
</gene>
<keyword evidence="1" id="KW-1133">Transmembrane helix</keyword>
<dbReference type="OrthoDB" id="425611at2759"/>
<dbReference type="Proteomes" id="UP000654075">
    <property type="component" value="Unassembled WGS sequence"/>
</dbReference>
<evidence type="ECO:0000313" key="2">
    <source>
        <dbReference type="EMBL" id="CAE8587129.1"/>
    </source>
</evidence>
<reference evidence="2" key="1">
    <citation type="submission" date="2021-02" db="EMBL/GenBank/DDBJ databases">
        <authorList>
            <person name="Dougan E. K."/>
            <person name="Rhodes N."/>
            <person name="Thang M."/>
            <person name="Chan C."/>
        </authorList>
    </citation>
    <scope>NUCLEOTIDE SEQUENCE</scope>
</reference>
<sequence>MQRIFPSRGLLGRACKRPCNDATIRKPPDARPSPRVAFAAPASRVFGAGSPSKVFVGCQRGFLAKRRALADAFSVASPLKEGNATLAQLWDRLRAAVVRNSKTIGFCGYVLLTVQWCMEDVLLLRCFGVACASTMCIFLYCQPVSLMVPVQFNILFICINMVFIGRILAERRDVKLDPTQQLLWDLGFGGILTK</sequence>
<evidence type="ECO:0000313" key="3">
    <source>
        <dbReference type="Proteomes" id="UP000654075"/>
    </source>
</evidence>
<evidence type="ECO:0000256" key="1">
    <source>
        <dbReference type="SAM" id="Phobius"/>
    </source>
</evidence>
<organism evidence="2 3">
    <name type="scientific">Polarella glacialis</name>
    <name type="common">Dinoflagellate</name>
    <dbReference type="NCBI Taxonomy" id="89957"/>
    <lineage>
        <taxon>Eukaryota</taxon>
        <taxon>Sar</taxon>
        <taxon>Alveolata</taxon>
        <taxon>Dinophyceae</taxon>
        <taxon>Suessiales</taxon>
        <taxon>Suessiaceae</taxon>
        <taxon>Polarella</taxon>
    </lineage>
</organism>
<keyword evidence="3" id="KW-1185">Reference proteome</keyword>
<proteinExistence type="predicted"/>
<comment type="caution">
    <text evidence="2">The sequence shown here is derived from an EMBL/GenBank/DDBJ whole genome shotgun (WGS) entry which is preliminary data.</text>
</comment>
<feature type="non-terminal residue" evidence="2">
    <location>
        <position position="194"/>
    </location>
</feature>